<organism evidence="1 2">
    <name type="scientific">Myroides pelagicus</name>
    <dbReference type="NCBI Taxonomy" id="270914"/>
    <lineage>
        <taxon>Bacteria</taxon>
        <taxon>Pseudomonadati</taxon>
        <taxon>Bacteroidota</taxon>
        <taxon>Flavobacteriia</taxon>
        <taxon>Flavobacteriales</taxon>
        <taxon>Flavobacteriaceae</taxon>
        <taxon>Myroides</taxon>
    </lineage>
</organism>
<dbReference type="InterPro" id="IPR007358">
    <property type="entry name" value="Nucleoid_associated_NdpA"/>
</dbReference>
<proteinExistence type="predicted"/>
<accession>A0A7K1GNW8</accession>
<dbReference type="AlphaFoldDB" id="A0A7K1GNW8"/>
<name>A0A7K1GNW8_9FLAO</name>
<comment type="caution">
    <text evidence="1">The sequence shown here is derived from an EMBL/GenBank/DDBJ whole genome shotgun (WGS) entry which is preliminary data.</text>
</comment>
<keyword evidence="2" id="KW-1185">Reference proteome</keyword>
<dbReference type="OrthoDB" id="9153118at2"/>
<gene>
    <name evidence="1" type="ORF">GJV77_10055</name>
</gene>
<dbReference type="EMBL" id="WMJY01000021">
    <property type="protein sequence ID" value="MTH30239.1"/>
    <property type="molecule type" value="Genomic_DNA"/>
</dbReference>
<dbReference type="Pfam" id="PF04245">
    <property type="entry name" value="NA37"/>
    <property type="match status" value="1"/>
</dbReference>
<evidence type="ECO:0000313" key="2">
    <source>
        <dbReference type="Proteomes" id="UP000488936"/>
    </source>
</evidence>
<dbReference type="RefSeq" id="WP_155036224.1">
    <property type="nucleotide sequence ID" value="NZ_JAYMMG010000032.1"/>
</dbReference>
<dbReference type="Proteomes" id="UP000488936">
    <property type="component" value="Unassembled WGS sequence"/>
</dbReference>
<evidence type="ECO:0000313" key="1">
    <source>
        <dbReference type="EMBL" id="MTH30239.1"/>
    </source>
</evidence>
<reference evidence="1 2" key="1">
    <citation type="journal article" date="2006" name="Int. J. Syst. Evol. Microbiol.">
        <title>Myroides pelagicus sp. nov., isolated from seawater in Thailand.</title>
        <authorList>
            <person name="Yoon J."/>
            <person name="Maneerat S."/>
            <person name="Kawai F."/>
            <person name="Yokota A."/>
        </authorList>
    </citation>
    <scope>NUCLEOTIDE SEQUENCE [LARGE SCALE GENOMIC DNA]</scope>
    <source>
        <strain evidence="1 2">SM1T</strain>
    </source>
</reference>
<protein>
    <submittedName>
        <fullName evidence="1">Nucleoid-associated protein</fullName>
    </submittedName>
</protein>
<dbReference type="GO" id="GO:0009295">
    <property type="term" value="C:nucleoid"/>
    <property type="evidence" value="ECO:0007669"/>
    <property type="project" value="InterPro"/>
</dbReference>
<sequence length="354" mass="41860">MINLFNAHIETLSIHRVGNKSRNEAFFLSEDPYKLNDEIAPLLKEYFFKPFREKEESFYQFAHDVDLEFNEMFNYASELFNAPSREKSHEVSQKITKHLFEQSNHPHIKNGEVYVTYLTNVSIDNNTVDAIGIFKSEIKADFLQFEEKGSNLDMILQQGINLNKLDKGCLIFNYKKEEGYKILTIDSNKYDTRYWLEHFLSVDIFQDEAFMTKKYLKFCQDFAKDVVLPAEDKKEEVMFMNRSVNYFAKNDEFEESNFINEVIENPDLAAEFKNYKVDKAEKYSIEDVSNFPIANNAVTDARKKIKNIINLDTNIQIKLDFINPESADKFVEKGWDEEKQMYYYLVYFNKEQKA</sequence>